<proteinExistence type="predicted"/>
<reference evidence="3" key="2">
    <citation type="submission" date="2022-01" db="EMBL/GenBank/DDBJ databases">
        <authorList>
            <person name="Yamashiro T."/>
            <person name="Shiraishi A."/>
            <person name="Satake H."/>
            <person name="Nakayama K."/>
        </authorList>
    </citation>
    <scope>NUCLEOTIDE SEQUENCE</scope>
</reference>
<comment type="caution">
    <text evidence="3">The sequence shown here is derived from an EMBL/GenBank/DDBJ whole genome shotgun (WGS) entry which is preliminary data.</text>
</comment>
<dbReference type="PANTHER" id="PTHR11439:SF495">
    <property type="entry name" value="REVERSE TRANSCRIPTASE, RNA-DEPENDENT DNA POLYMERASE-RELATED"/>
    <property type="match status" value="1"/>
</dbReference>
<dbReference type="Proteomes" id="UP001151760">
    <property type="component" value="Unassembled WGS sequence"/>
</dbReference>
<organism evidence="3 4">
    <name type="scientific">Tanacetum coccineum</name>
    <dbReference type="NCBI Taxonomy" id="301880"/>
    <lineage>
        <taxon>Eukaryota</taxon>
        <taxon>Viridiplantae</taxon>
        <taxon>Streptophyta</taxon>
        <taxon>Embryophyta</taxon>
        <taxon>Tracheophyta</taxon>
        <taxon>Spermatophyta</taxon>
        <taxon>Magnoliopsida</taxon>
        <taxon>eudicotyledons</taxon>
        <taxon>Gunneridae</taxon>
        <taxon>Pentapetalae</taxon>
        <taxon>asterids</taxon>
        <taxon>campanulids</taxon>
        <taxon>Asterales</taxon>
        <taxon>Asteraceae</taxon>
        <taxon>Asteroideae</taxon>
        <taxon>Anthemideae</taxon>
        <taxon>Anthemidinae</taxon>
        <taxon>Tanacetum</taxon>
    </lineage>
</organism>
<evidence type="ECO:0000259" key="2">
    <source>
        <dbReference type="Pfam" id="PF07727"/>
    </source>
</evidence>
<feature type="region of interest" description="Disordered" evidence="1">
    <location>
        <begin position="590"/>
        <end position="630"/>
    </location>
</feature>
<keyword evidence="4" id="KW-1185">Reference proteome</keyword>
<feature type="compositionally biased region" description="Basic and acidic residues" evidence="1">
    <location>
        <begin position="677"/>
        <end position="690"/>
    </location>
</feature>
<feature type="region of interest" description="Disordered" evidence="1">
    <location>
        <begin position="535"/>
        <end position="555"/>
    </location>
</feature>
<feature type="domain" description="Reverse transcriptase Ty1/copia-type" evidence="2">
    <location>
        <begin position="12"/>
        <end position="125"/>
    </location>
</feature>
<feature type="domain" description="Reverse transcriptase Ty1/copia-type" evidence="2">
    <location>
        <begin position="126"/>
        <end position="200"/>
    </location>
</feature>
<evidence type="ECO:0000313" key="4">
    <source>
        <dbReference type="Proteomes" id="UP001151760"/>
    </source>
</evidence>
<dbReference type="PANTHER" id="PTHR11439">
    <property type="entry name" value="GAG-POL-RELATED RETROTRANSPOSON"/>
    <property type="match status" value="1"/>
</dbReference>
<accession>A0ABQ5J949</accession>
<feature type="compositionally biased region" description="Low complexity" evidence="1">
    <location>
        <begin position="661"/>
        <end position="676"/>
    </location>
</feature>
<feature type="region of interest" description="Disordered" evidence="1">
    <location>
        <begin position="385"/>
        <end position="480"/>
    </location>
</feature>
<protein>
    <submittedName>
        <fullName evidence="3">Ribonuclease H-like domain-containing protein</fullName>
    </submittedName>
</protein>
<gene>
    <name evidence="3" type="ORF">Tco_1125299</name>
</gene>
<feature type="region of interest" description="Disordered" evidence="1">
    <location>
        <begin position="655"/>
        <end position="690"/>
    </location>
</feature>
<evidence type="ECO:0000256" key="1">
    <source>
        <dbReference type="SAM" id="MobiDB-lite"/>
    </source>
</evidence>
<reference evidence="3" key="1">
    <citation type="journal article" date="2022" name="Int. J. Mol. Sci.">
        <title>Draft Genome of Tanacetum Coccineum: Genomic Comparison of Closely Related Tanacetum-Family Plants.</title>
        <authorList>
            <person name="Yamashiro T."/>
            <person name="Shiraishi A."/>
            <person name="Nakayama K."/>
            <person name="Satake H."/>
        </authorList>
    </citation>
    <scope>NUCLEOTIDE SEQUENCE</scope>
</reference>
<dbReference type="SUPFAM" id="SSF56672">
    <property type="entry name" value="DNA/RNA polymerases"/>
    <property type="match status" value="1"/>
</dbReference>
<dbReference type="InterPro" id="IPR013103">
    <property type="entry name" value="RVT_2"/>
</dbReference>
<feature type="compositionally biased region" description="Basic residues" evidence="1">
    <location>
        <begin position="536"/>
        <end position="552"/>
    </location>
</feature>
<feature type="compositionally biased region" description="Polar residues" evidence="1">
    <location>
        <begin position="406"/>
        <end position="457"/>
    </location>
</feature>
<dbReference type="InterPro" id="IPR043502">
    <property type="entry name" value="DNA/RNA_pol_sf"/>
</dbReference>
<feature type="compositionally biased region" description="Basic and acidic residues" evidence="1">
    <location>
        <begin position="590"/>
        <end position="609"/>
    </location>
</feature>
<sequence>MQEELLQFKLQEVWVLCDLPDGKRVIGTKWVFRNKRDERGTIIKNKARLVAQGYRQEEGVDYDEVFAPVARIEAIRLFLAFASFMGFTVYQMDVKSAFLYGNITEEVYVKQPPGFEDPSHPNMSYRHGYRRGAIDKTLFIKKDRRDIMLVQVYVDDIIFGSTKSSMVKDFEDLMQKEFKMSSMGELTFFLGLQVKQTSAGKDEEGEEVDVHLYRSMIGCLMYLTASRPDIMFAVCLCARFQVTPKKLFQTVTMLGTIMIDDQLQEDVHYLRKRLGLWQCKNKLWLYSSTESKICSSYKLLFSEILATSPKSTSWEQFGTNIASALVGLATNQKFNFSLMIMNGMLGHISNGTPFLMYPRKHSPKFSCRITPLTPPMLEVVTALAAEEEHSTSPHSRAASSARDAQGTPTQSAAQASLSQGTAEVQGTDNSHGTANLQGTAASQGTASLQGTAASQGTAAIPKSPNDYTPTDASQTSGGDEGLLDLYALNREVKRLKRQTLSQAKQIIKLKTKLKKLSKFVQPVVKHHAFWVESQNLKKRRKKQRKKHTKKVSSVKLGRNKEEGTLSEEHYVQDDTADPFFEDIVDKDAAVTPDIERKSDETEALERKSDETEEINVEEKEASNVKSGDTEELDLETFQKPEEQFKVDEVLADISRPRGLSIPGPIQTQPQQPTQGTDSKDKGKGILVEEPKKKKLTLQQIRALETTNDEEVARKIQAEWDAEEERKRLEELKKAKPKTTSLAQERNQMMNFLKGQGYKNLQKLKYPQMKELYDKVQESIKDSFKDFIPMGSEKEREMLKKREAKRNIFK</sequence>
<feature type="compositionally biased region" description="Polar residues" evidence="1">
    <location>
        <begin position="465"/>
        <end position="477"/>
    </location>
</feature>
<dbReference type="EMBL" id="BQNB010021675">
    <property type="protein sequence ID" value="GJU08869.1"/>
    <property type="molecule type" value="Genomic_DNA"/>
</dbReference>
<evidence type="ECO:0000313" key="3">
    <source>
        <dbReference type="EMBL" id="GJU08869.1"/>
    </source>
</evidence>
<name>A0ABQ5J949_9ASTR</name>
<dbReference type="Pfam" id="PF07727">
    <property type="entry name" value="RVT_2"/>
    <property type="match status" value="2"/>
</dbReference>